<evidence type="ECO:0000256" key="1">
    <source>
        <dbReference type="ARBA" id="ARBA00022679"/>
    </source>
</evidence>
<sequence length="498" mass="52492">MPEPAALRSGEPRTVGPFRIRARLGSGGMGDVYLGSGKRGREVAIKLIRGAALHDDEFRARFRREVRAVATVRSRHIANLVDADPEAEVPWLATEYVPGPTLSQALAADGPLPEAVVLEVVRGVAEALQAVHRANLVHRDVKPGNVILGPGGPRLIDLGVVATTDATRVTMTGQPVGTPMYMAPEQAAGSRATAAADVWALGALAYYAATGRHLYEGDHPAVVLYRVSAQDPSYDDAPAYLRPLLDACLVRDPERRASLTMVLRSLGVPDQSVLATTPTPAPGLLPSARPGAARRHPRWQRVALTAGVVTAVLLAGTAGAVWYSLSDEVRRPGHTMVTDAPDLSEETAPAGSPAPVESGEPTEAGGSAVALDPDGSLSSPWSQGTAHRLGPESCWIADVAEVRGRQVTLALRCDETGSATWGHPVPRQWLRLNAVGQDGTVKEALAEDGGAQDTFWTQGELPDTSAVRLTITLPDVGPLAAVELRHKDGYGAYWAAAP</sequence>
<dbReference type="CDD" id="cd14014">
    <property type="entry name" value="STKc_PknB_like"/>
    <property type="match status" value="1"/>
</dbReference>
<feature type="binding site" evidence="5">
    <location>
        <position position="46"/>
    </location>
    <ligand>
        <name>ATP</name>
        <dbReference type="ChEBI" id="CHEBI:30616"/>
    </ligand>
</feature>
<dbReference type="Proteomes" id="UP001611580">
    <property type="component" value="Unassembled WGS sequence"/>
</dbReference>
<dbReference type="EMBL" id="JBIRYI010000001">
    <property type="protein sequence ID" value="MFI2485612.1"/>
    <property type="molecule type" value="Genomic_DNA"/>
</dbReference>
<keyword evidence="4 5" id="KW-0067">ATP-binding</keyword>
<dbReference type="SUPFAM" id="SSF56112">
    <property type="entry name" value="Protein kinase-like (PK-like)"/>
    <property type="match status" value="1"/>
</dbReference>
<accession>A0ABW7XDP9</accession>
<evidence type="ECO:0000313" key="8">
    <source>
        <dbReference type="EMBL" id="MFI2485612.1"/>
    </source>
</evidence>
<dbReference type="Pfam" id="PF00069">
    <property type="entry name" value="Pkinase"/>
    <property type="match status" value="1"/>
</dbReference>
<evidence type="ECO:0000313" key="9">
    <source>
        <dbReference type="Proteomes" id="UP001611580"/>
    </source>
</evidence>
<dbReference type="InterPro" id="IPR011009">
    <property type="entry name" value="Kinase-like_dom_sf"/>
</dbReference>
<keyword evidence="3 8" id="KW-0418">Kinase</keyword>
<evidence type="ECO:0000256" key="5">
    <source>
        <dbReference type="PROSITE-ProRule" id="PRU10141"/>
    </source>
</evidence>
<comment type="caution">
    <text evidence="8">The sequence shown here is derived from an EMBL/GenBank/DDBJ whole genome shotgun (WGS) entry which is preliminary data.</text>
</comment>
<dbReference type="SMART" id="SM00220">
    <property type="entry name" value="S_TKc"/>
    <property type="match status" value="1"/>
</dbReference>
<dbReference type="Gene3D" id="1.10.510.10">
    <property type="entry name" value="Transferase(Phosphotransferase) domain 1"/>
    <property type="match status" value="1"/>
</dbReference>
<evidence type="ECO:0000256" key="2">
    <source>
        <dbReference type="ARBA" id="ARBA00022741"/>
    </source>
</evidence>
<dbReference type="RefSeq" id="WP_397400846.1">
    <property type="nucleotide sequence ID" value="NZ_JBIRYI010000001.1"/>
</dbReference>
<reference evidence="8 9" key="1">
    <citation type="submission" date="2024-10" db="EMBL/GenBank/DDBJ databases">
        <title>The Natural Products Discovery Center: Release of the First 8490 Sequenced Strains for Exploring Actinobacteria Biosynthetic Diversity.</title>
        <authorList>
            <person name="Kalkreuter E."/>
            <person name="Kautsar S.A."/>
            <person name="Yang D."/>
            <person name="Bader C.D."/>
            <person name="Teijaro C.N."/>
            <person name="Fluegel L."/>
            <person name="Davis C.M."/>
            <person name="Simpson J.R."/>
            <person name="Lauterbach L."/>
            <person name="Steele A.D."/>
            <person name="Gui C."/>
            <person name="Meng S."/>
            <person name="Li G."/>
            <person name="Viehrig K."/>
            <person name="Ye F."/>
            <person name="Su P."/>
            <person name="Kiefer A.F."/>
            <person name="Nichols A."/>
            <person name="Cepeda A.J."/>
            <person name="Yan W."/>
            <person name="Fan B."/>
            <person name="Jiang Y."/>
            <person name="Adhikari A."/>
            <person name="Zheng C.-J."/>
            <person name="Schuster L."/>
            <person name="Cowan T.M."/>
            <person name="Smanski M.J."/>
            <person name="Chevrette M.G."/>
            <person name="De Carvalho L.P.S."/>
            <person name="Shen B."/>
        </authorList>
    </citation>
    <scope>NUCLEOTIDE SEQUENCE [LARGE SCALE GENOMIC DNA]</scope>
    <source>
        <strain evidence="8 9">NPDC019481</strain>
    </source>
</reference>
<dbReference type="InterPro" id="IPR008271">
    <property type="entry name" value="Ser/Thr_kinase_AS"/>
</dbReference>
<dbReference type="InterPro" id="IPR000719">
    <property type="entry name" value="Prot_kinase_dom"/>
</dbReference>
<dbReference type="InterPro" id="IPR017441">
    <property type="entry name" value="Protein_kinase_ATP_BS"/>
</dbReference>
<dbReference type="GO" id="GO:0004674">
    <property type="term" value="F:protein serine/threonine kinase activity"/>
    <property type="evidence" value="ECO:0007669"/>
    <property type="project" value="UniProtKB-EC"/>
</dbReference>
<evidence type="ECO:0000256" key="3">
    <source>
        <dbReference type="ARBA" id="ARBA00022777"/>
    </source>
</evidence>
<dbReference type="EC" id="2.7.11.1" evidence="8"/>
<dbReference type="PROSITE" id="PS00108">
    <property type="entry name" value="PROTEIN_KINASE_ST"/>
    <property type="match status" value="1"/>
</dbReference>
<proteinExistence type="predicted"/>
<dbReference type="PANTHER" id="PTHR43289:SF34">
    <property type="entry name" value="SERINE_THREONINE-PROTEIN KINASE YBDM-RELATED"/>
    <property type="match status" value="1"/>
</dbReference>
<keyword evidence="1 8" id="KW-0808">Transferase</keyword>
<evidence type="ECO:0000256" key="6">
    <source>
        <dbReference type="SAM" id="MobiDB-lite"/>
    </source>
</evidence>
<protein>
    <submittedName>
        <fullName evidence="8">Serine/threonine-protein kinase</fullName>
        <ecNumber evidence="8">2.7.11.1</ecNumber>
    </submittedName>
</protein>
<dbReference type="PROSITE" id="PS00107">
    <property type="entry name" value="PROTEIN_KINASE_ATP"/>
    <property type="match status" value="1"/>
</dbReference>
<feature type="domain" description="Protein kinase" evidence="7">
    <location>
        <begin position="18"/>
        <end position="274"/>
    </location>
</feature>
<keyword evidence="2 5" id="KW-0547">Nucleotide-binding</keyword>
<dbReference type="PROSITE" id="PS50011">
    <property type="entry name" value="PROTEIN_KINASE_DOM"/>
    <property type="match status" value="1"/>
</dbReference>
<dbReference type="Gene3D" id="3.30.200.20">
    <property type="entry name" value="Phosphorylase Kinase, domain 1"/>
    <property type="match status" value="1"/>
</dbReference>
<evidence type="ECO:0000256" key="4">
    <source>
        <dbReference type="ARBA" id="ARBA00022840"/>
    </source>
</evidence>
<evidence type="ECO:0000259" key="7">
    <source>
        <dbReference type="PROSITE" id="PS50011"/>
    </source>
</evidence>
<gene>
    <name evidence="8" type="ORF">ACH47X_01825</name>
</gene>
<name>A0ABW7XDP9_9MICO</name>
<organism evidence="8 9">
    <name type="scientific">Promicromonospora kroppenstedtii</name>
    <dbReference type="NCBI Taxonomy" id="440482"/>
    <lineage>
        <taxon>Bacteria</taxon>
        <taxon>Bacillati</taxon>
        <taxon>Actinomycetota</taxon>
        <taxon>Actinomycetes</taxon>
        <taxon>Micrococcales</taxon>
        <taxon>Promicromonosporaceae</taxon>
        <taxon>Promicromonospora</taxon>
    </lineage>
</organism>
<dbReference type="PANTHER" id="PTHR43289">
    <property type="entry name" value="MITOGEN-ACTIVATED PROTEIN KINASE KINASE KINASE 20-RELATED"/>
    <property type="match status" value="1"/>
</dbReference>
<feature type="region of interest" description="Disordered" evidence="6">
    <location>
        <begin position="333"/>
        <end position="384"/>
    </location>
</feature>
<keyword evidence="9" id="KW-1185">Reference proteome</keyword>